<dbReference type="EC" id="3.5.4.16" evidence="2"/>
<dbReference type="EMBL" id="CP010029">
    <property type="protein sequence ID" value="ANI29335.1"/>
    <property type="molecule type" value="Genomic_DNA"/>
</dbReference>
<organism evidence="3 4">
    <name type="scientific">Yersinia entomophaga</name>
    <dbReference type="NCBI Taxonomy" id="935293"/>
    <lineage>
        <taxon>Bacteria</taxon>
        <taxon>Pseudomonadati</taxon>
        <taxon>Pseudomonadota</taxon>
        <taxon>Gammaproteobacteria</taxon>
        <taxon>Enterobacterales</taxon>
        <taxon>Yersiniaceae</taxon>
        <taxon>Yersinia</taxon>
    </lineage>
</organism>
<gene>
    <name evidence="2" type="primary">folE2</name>
    <name evidence="3" type="ORF">PL78_05700</name>
</gene>
<dbReference type="PANTHER" id="PTHR36445">
    <property type="entry name" value="GTP CYCLOHYDROLASE MPTA"/>
    <property type="match status" value="1"/>
</dbReference>
<reference evidence="3 4" key="1">
    <citation type="journal article" date="2016" name="Toxins">
        <title>The Draft Genome Sequence of the Yersinia entomophaga Entomopathogenic Type Strain MH96T.</title>
        <authorList>
            <person name="Hurst M.R."/>
            <person name="Beattie A."/>
            <person name="Altermann E."/>
            <person name="Moraga R.M."/>
            <person name="Harper L.A."/>
            <person name="Calder J."/>
            <person name="Laugraud A."/>
        </authorList>
    </citation>
    <scope>NUCLEOTIDE SEQUENCE [LARGE SCALE GENOMIC DNA]</scope>
    <source>
        <strain evidence="3 4">MH96</strain>
    </source>
</reference>
<comment type="pathway">
    <text evidence="2">Cofactor biosynthesis; 7,8-dihydroneopterin triphosphate biosynthesis; 7,8-dihydroneopterin triphosphate from GTP: step 1/1.</text>
</comment>
<dbReference type="RefSeq" id="WP_064513903.1">
    <property type="nucleotide sequence ID" value="NZ_CP010029.1"/>
</dbReference>
<comment type="similarity">
    <text evidence="2">Belongs to the GTP cyclohydrolase IV family.</text>
</comment>
<dbReference type="Proteomes" id="UP000266744">
    <property type="component" value="Chromosome"/>
</dbReference>
<sequence>MKIAANQSLTALPDVQSSYIDFGNTELDWVGMEGIALPLDIVGRPLSAKVNAGIGVKAKGQSKGIHMSRIYLALDELTQGELTPQRIHTTLAAFLASQPDLAASASLHIASDIFISRPAMLSPQRGWKAYPLTIDAQLEQQLQLRLRLSLSVPYSSTCPSSVALSIQSAQQQFQLDFEQQENLTQQQVLDWLGTQGMPATPHSQRSWARVTVSLKSTEMNFPVLELINQIENTLGTPVQTLVKRQDEQAFALANGQNLMFCEDAARRLYAMLRKQCRYSAFSVRVEHQESLHAHNAVAVISSEGINHAA</sequence>
<evidence type="ECO:0000313" key="4">
    <source>
        <dbReference type="Proteomes" id="UP000266744"/>
    </source>
</evidence>
<evidence type="ECO:0000256" key="2">
    <source>
        <dbReference type="HAMAP-Rule" id="MF_01527"/>
    </source>
</evidence>
<dbReference type="NCBIfam" id="NF010200">
    <property type="entry name" value="PRK13674.1-1"/>
    <property type="match status" value="1"/>
</dbReference>
<keyword evidence="1 2" id="KW-0378">Hydrolase</keyword>
<dbReference type="PANTHER" id="PTHR36445:SF1">
    <property type="entry name" value="GTP CYCLOHYDROLASE MPTA"/>
    <property type="match status" value="1"/>
</dbReference>
<name>A0ABM6BJ63_YERET</name>
<dbReference type="Pfam" id="PF02649">
    <property type="entry name" value="GCHY-1"/>
    <property type="match status" value="1"/>
</dbReference>
<evidence type="ECO:0000313" key="3">
    <source>
        <dbReference type="EMBL" id="ANI29335.1"/>
    </source>
</evidence>
<dbReference type="InterPro" id="IPR022838">
    <property type="entry name" value="GTP_cyclohydrolase_FolE2"/>
</dbReference>
<comment type="catalytic activity">
    <reaction evidence="2">
        <text>GTP + H2O = 7,8-dihydroneopterin 3'-triphosphate + formate + H(+)</text>
        <dbReference type="Rhea" id="RHEA:17473"/>
        <dbReference type="ChEBI" id="CHEBI:15377"/>
        <dbReference type="ChEBI" id="CHEBI:15378"/>
        <dbReference type="ChEBI" id="CHEBI:15740"/>
        <dbReference type="ChEBI" id="CHEBI:37565"/>
        <dbReference type="ChEBI" id="CHEBI:58462"/>
        <dbReference type="EC" id="3.5.4.16"/>
    </reaction>
</comment>
<proteinExistence type="inferred from homology"/>
<dbReference type="Gene3D" id="3.10.270.10">
    <property type="entry name" value="Urate Oxidase"/>
    <property type="match status" value="1"/>
</dbReference>
<accession>A0ABM6BJ63</accession>
<comment type="function">
    <text evidence="2">Converts GTP to 7,8-dihydroneopterin triphosphate.</text>
</comment>
<evidence type="ECO:0000256" key="1">
    <source>
        <dbReference type="ARBA" id="ARBA00022801"/>
    </source>
</evidence>
<dbReference type="HAMAP" id="MF_01527_B">
    <property type="entry name" value="GTP_cyclohydrol_B"/>
    <property type="match status" value="1"/>
</dbReference>
<feature type="site" description="May be catalytically important" evidence="2">
    <location>
        <position position="158"/>
    </location>
</feature>
<protein>
    <recommendedName>
        <fullName evidence="2">GTP cyclohydrolase FolE2</fullName>
        <ecNumber evidence="2">3.5.4.16</ecNumber>
    </recommendedName>
</protein>
<keyword evidence="4" id="KW-1185">Reference proteome</keyword>
<dbReference type="InterPro" id="IPR003801">
    <property type="entry name" value="GTP_cyclohydrolase_FolE2/MptA"/>
</dbReference>